<keyword evidence="3 5" id="KW-0720">Serine protease</keyword>
<dbReference type="PRINTS" id="PR00722">
    <property type="entry name" value="CHYMOTRYPSIN"/>
</dbReference>
<dbReference type="InterPro" id="IPR001314">
    <property type="entry name" value="Peptidase_S1A"/>
</dbReference>
<dbReference type="PROSITE" id="PS00134">
    <property type="entry name" value="TRYPSIN_HIS"/>
    <property type="match status" value="1"/>
</dbReference>
<keyword evidence="8" id="KW-1185">Reference proteome</keyword>
<gene>
    <name evidence="7" type="ORF">V5799_015421</name>
</gene>
<name>A0AAQ4F845_AMBAM</name>
<dbReference type="EMBL" id="JARKHS020005759">
    <property type="protein sequence ID" value="KAK8783239.1"/>
    <property type="molecule type" value="Genomic_DNA"/>
</dbReference>
<evidence type="ECO:0000256" key="5">
    <source>
        <dbReference type="RuleBase" id="RU363034"/>
    </source>
</evidence>
<dbReference type="FunFam" id="2.40.10.10:FF:000003">
    <property type="entry name" value="Transmembrane serine protease 3"/>
    <property type="match status" value="1"/>
</dbReference>
<reference evidence="7 8" key="1">
    <citation type="journal article" date="2023" name="Arcadia Sci">
        <title>De novo assembly of a long-read Amblyomma americanum tick genome.</title>
        <authorList>
            <person name="Chou S."/>
            <person name="Poskanzer K.E."/>
            <person name="Rollins M."/>
            <person name="Thuy-Boun P.S."/>
        </authorList>
    </citation>
    <scope>NUCLEOTIDE SEQUENCE [LARGE SCALE GENOMIC DNA]</scope>
    <source>
        <strain evidence="7">F_SG_1</strain>
        <tissue evidence="7">Salivary glands</tissue>
    </source>
</reference>
<dbReference type="SMART" id="SM00020">
    <property type="entry name" value="Tryp_SPc"/>
    <property type="match status" value="1"/>
</dbReference>
<evidence type="ECO:0000256" key="2">
    <source>
        <dbReference type="ARBA" id="ARBA00022801"/>
    </source>
</evidence>
<accession>A0AAQ4F845</accession>
<keyword evidence="2 5" id="KW-0378">Hydrolase</keyword>
<dbReference type="SUPFAM" id="SSF50494">
    <property type="entry name" value="Trypsin-like serine proteases"/>
    <property type="match status" value="1"/>
</dbReference>
<organism evidence="7 8">
    <name type="scientific">Amblyomma americanum</name>
    <name type="common">Lone star tick</name>
    <dbReference type="NCBI Taxonomy" id="6943"/>
    <lineage>
        <taxon>Eukaryota</taxon>
        <taxon>Metazoa</taxon>
        <taxon>Ecdysozoa</taxon>
        <taxon>Arthropoda</taxon>
        <taxon>Chelicerata</taxon>
        <taxon>Arachnida</taxon>
        <taxon>Acari</taxon>
        <taxon>Parasitiformes</taxon>
        <taxon>Ixodida</taxon>
        <taxon>Ixodoidea</taxon>
        <taxon>Ixodidae</taxon>
        <taxon>Amblyomminae</taxon>
        <taxon>Amblyomma</taxon>
    </lineage>
</organism>
<feature type="domain" description="Peptidase S1" evidence="6">
    <location>
        <begin position="1"/>
        <end position="230"/>
    </location>
</feature>
<dbReference type="InterPro" id="IPR018114">
    <property type="entry name" value="TRYPSIN_HIS"/>
</dbReference>
<evidence type="ECO:0000256" key="3">
    <source>
        <dbReference type="ARBA" id="ARBA00022825"/>
    </source>
</evidence>
<keyword evidence="4" id="KW-1015">Disulfide bond</keyword>
<dbReference type="AlphaFoldDB" id="A0AAQ4F845"/>
<evidence type="ECO:0000313" key="7">
    <source>
        <dbReference type="EMBL" id="KAK8783239.1"/>
    </source>
</evidence>
<evidence type="ECO:0000256" key="4">
    <source>
        <dbReference type="ARBA" id="ARBA00023157"/>
    </source>
</evidence>
<evidence type="ECO:0000259" key="6">
    <source>
        <dbReference type="PROSITE" id="PS50240"/>
    </source>
</evidence>
<dbReference type="Gene3D" id="2.40.10.10">
    <property type="entry name" value="Trypsin-like serine proteases"/>
    <property type="match status" value="1"/>
</dbReference>
<dbReference type="PROSITE" id="PS50240">
    <property type="entry name" value="TRYPSIN_DOM"/>
    <property type="match status" value="1"/>
</dbReference>
<dbReference type="PROSITE" id="PS00135">
    <property type="entry name" value="TRYPSIN_SER"/>
    <property type="match status" value="1"/>
</dbReference>
<dbReference type="Pfam" id="PF00089">
    <property type="entry name" value="Trypsin"/>
    <property type="match status" value="1"/>
</dbReference>
<dbReference type="Proteomes" id="UP001321473">
    <property type="component" value="Unassembled WGS sequence"/>
</dbReference>
<evidence type="ECO:0000256" key="1">
    <source>
        <dbReference type="ARBA" id="ARBA00022670"/>
    </source>
</evidence>
<dbReference type="InterPro" id="IPR043504">
    <property type="entry name" value="Peptidase_S1_PA_chymotrypsin"/>
</dbReference>
<keyword evidence="1 5" id="KW-0645">Protease</keyword>
<dbReference type="GO" id="GO:0004252">
    <property type="term" value="F:serine-type endopeptidase activity"/>
    <property type="evidence" value="ECO:0007669"/>
    <property type="project" value="InterPro"/>
</dbReference>
<comment type="caution">
    <text evidence="7">The sequence shown here is derived from an EMBL/GenBank/DDBJ whole genome shotgun (WGS) entry which is preliminary data.</text>
</comment>
<proteinExistence type="predicted"/>
<evidence type="ECO:0000313" key="8">
    <source>
        <dbReference type="Proteomes" id="UP001321473"/>
    </source>
</evidence>
<protein>
    <recommendedName>
        <fullName evidence="6">Peptidase S1 domain-containing protein</fullName>
    </recommendedName>
</protein>
<dbReference type="CDD" id="cd00190">
    <property type="entry name" value="Tryp_SPc"/>
    <property type="match status" value="1"/>
</dbReference>
<dbReference type="PANTHER" id="PTHR24252:SF7">
    <property type="entry name" value="HYALIN"/>
    <property type="match status" value="1"/>
</dbReference>
<dbReference type="InterPro" id="IPR009003">
    <property type="entry name" value="Peptidase_S1_PA"/>
</dbReference>
<dbReference type="InterPro" id="IPR033116">
    <property type="entry name" value="TRYPSIN_SER"/>
</dbReference>
<dbReference type="PANTHER" id="PTHR24252">
    <property type="entry name" value="ACROSIN-RELATED"/>
    <property type="match status" value="1"/>
</dbReference>
<sequence length="231" mass="26023">MPREEPNGYKCTATLIAPRWLVTAAHCFRDSLKPDKWVVNLRRHGIILQEDETVVRYAHRIIIHPGYNGFKPWNHTTPWLWRKEHDIALVELNAPVQESESVQPVCLPVDADYWPPKGTLCRVAGWGVTLDRTQSRHFLREVALPVVDRKQCQTWFTDREIGQTQLCAGYERGARDACSGDSGGPLVTRNGSQWILVGIVSTGVGCAKPRQPGIYTAVAPYLTWINEQAGL</sequence>
<dbReference type="InterPro" id="IPR001254">
    <property type="entry name" value="Trypsin_dom"/>
</dbReference>
<dbReference type="GO" id="GO:0006508">
    <property type="term" value="P:proteolysis"/>
    <property type="evidence" value="ECO:0007669"/>
    <property type="project" value="UniProtKB-KW"/>
</dbReference>